<dbReference type="GO" id="GO:0006370">
    <property type="term" value="P:7-methylguanosine mRNA capping"/>
    <property type="evidence" value="ECO:0007669"/>
    <property type="project" value="UniProtKB-UniRule"/>
</dbReference>
<dbReference type="GO" id="GO:0004483">
    <property type="term" value="F:methyltransferase cap1 activity"/>
    <property type="evidence" value="ECO:0007669"/>
    <property type="project" value="UniProtKB-UniRule"/>
</dbReference>
<feature type="compositionally biased region" description="Low complexity" evidence="2">
    <location>
        <begin position="1316"/>
        <end position="1327"/>
    </location>
</feature>
<comment type="subcellular location">
    <subcellularLocation>
        <location evidence="1">Nucleus</location>
    </subcellularLocation>
</comment>
<evidence type="ECO:0000259" key="3">
    <source>
        <dbReference type="Pfam" id="PF01728"/>
    </source>
</evidence>
<keyword evidence="1 4" id="KW-0489">Methyltransferase</keyword>
<dbReference type="VEuPathDB" id="ToxoDB:BESB_068010"/>
<sequence length="1469" mass="158016">MLGNTPDFSPAYTTGGSPLQHEFLQSLRGAMTPRTPGLGGTPTARSTFLSYKLQCGVGTSLGSVEEMVRALESEPIQMRSACDTDRLLQSAFCDRDLIEEQLRQKSLLDDIYDAGNGKIWKIAQFSMFPSDCKGSFQHRTRSGDKLQEISEWLQDYKRVDSLPEMLVKGSSPANPSFFLDLCAGPGTWSDWLLDEIEFLDQRRLDDELPFSFTFDRSPESLSEEDREAMLAASRLPGPSCYGFGISLSISDLTSMRDTRFWSLAREVTDRHNFESITGVNKSGNLYCAKNLRVMKEKIVQRVAEIQEHCAAALYAPHETTALGGREPCASSPSALRKTFHRKSGNNGLIRLIVADGGITIPKKSVTGQHLDNYQELLTGRLLLSEILIAFQLLEHGGTFVCTVFDVFSSFTASLLYLCAALFEEVHIVKPSRNRWTNSERQLVGLRFRRCPSVSLASVLAAVAEANAKPPLLSCAPSSDAALCARRPPESVSTMSSFFALPRKRAPAGAVASRVSRVCSAAVAKLAQAHEALSEATSPTNYYTVLPETLLRRAFFMADALFVESYRQMCGELCRLQCISLQQTYAKYQELQRNPAQLSELRQRQRTLERCMTALKDSAALASMSAASTVGRSGGQSLYGGISGGDTPSPVYGGSGERTRRAAAIDIAMFSPVSNPFAARFAVEGEMRSRQLKREKSEDCDEREGNDRERRGEARRGGNWRDDTTEKETPRLEEEERWRSTPVKAEPAWQEKKSDSQPTHTTAHAGDRREAQAPQRRGRHAHDTGKAPEPPHTSASGWPSVVAAKPGTQRSGPLRSEACTPQPEPCIYTAGTQTSRGGPPFSTDTDSLALEPAQAGSSATGPGCDNATASASRRETGEDISPAQLQKRSPCEAWDVGKRDGRPSQGAEAPEGSRGELEAAAVTKKGGAEEAKSSDGVETARVTSIDADVLLLIEAPEANAEDSDFYEEGGSRPPTPNSILLSPHLGSDGAALAPSRRRASVLRAGSQVRNQETAGMAGVRATGSESTPTFSLPAEFQTPSNTDGGPARQDAGDEAAGGRRDIGATVNREAHDDTLQRILTLSEEADEENAAQTAASLIESVLGYEMEMPEDVGEEATASRLREQEKKTLFNAMMESTRAYGDAPPPHGERDETEHDSLACAKGVVVRPAGGLAQPAALHGKRTAAKPARPPPQSEAPRLLPSLEAASRSPPCQAHAATKQDDPVDSERAEERVRTGEDGASRPSTAEGQPLAGRATDALDVPEEEKTGEEATNHKAEVKDKPANGAGGATHPASTPSQNAGRRSEGRGGRKAPVPPSASSLSPSAVRAEGAKQTRARKSSGRRKVANRVLLTLHDQMQEQAQHSPVERWRAVLPAAAKRGAAKKRRPCGLKAQTPALETHIAETVAHAASPAPNKGTAVHASCEAERAEGRRVALSCKHTGIEEDGVSTVSTLPTETIDVAISVTVDETP</sequence>
<dbReference type="KEGG" id="bbes:BESB_068010"/>
<dbReference type="InterPro" id="IPR029063">
    <property type="entry name" value="SAM-dependent_MTases_sf"/>
</dbReference>
<feature type="region of interest" description="Disordered" evidence="2">
    <location>
        <begin position="959"/>
        <end position="1068"/>
    </location>
</feature>
<dbReference type="SUPFAM" id="SSF53335">
    <property type="entry name" value="S-adenosyl-L-methionine-dependent methyltransferases"/>
    <property type="match status" value="1"/>
</dbReference>
<protein>
    <recommendedName>
        <fullName evidence="1">Cap-specific mRNA (nucleoside-2'-O-)-methyltransferase 1</fullName>
        <ecNumber evidence="1">2.1.1.57</ecNumber>
    </recommendedName>
    <alternativeName>
        <fullName evidence="1">Cap1 2'O-ribose methyltransferase 1</fullName>
    </alternativeName>
</protein>
<feature type="compositionally biased region" description="Polar residues" evidence="2">
    <location>
        <begin position="1291"/>
        <end position="1300"/>
    </location>
</feature>
<feature type="region of interest" description="Disordered" evidence="2">
    <location>
        <begin position="685"/>
        <end position="940"/>
    </location>
</feature>
<dbReference type="PANTHER" id="PTHR16121:SF0">
    <property type="entry name" value="CAP-SPECIFIC MRNA (NUCLEOSIDE-2'-O-)-METHYLTRANSFERASE 1"/>
    <property type="match status" value="1"/>
</dbReference>
<evidence type="ECO:0000313" key="4">
    <source>
        <dbReference type="EMBL" id="PFH34768.1"/>
    </source>
</evidence>
<comment type="catalytic activity">
    <reaction evidence="1">
        <text>a 5'-end (N(7)-methyl 5'-triphosphoguanosine)-ribonucleoside in mRNA + S-adenosyl-L-methionine = a 5'-end (N(7)-methyl 5'-triphosphoguanosine)-(2'-O-methyl-ribonucleoside) in mRNA + S-adenosyl-L-homocysteine + H(+)</text>
        <dbReference type="Rhea" id="RHEA:67020"/>
        <dbReference type="Rhea" id="RHEA-COMP:17167"/>
        <dbReference type="Rhea" id="RHEA-COMP:17168"/>
        <dbReference type="ChEBI" id="CHEBI:15378"/>
        <dbReference type="ChEBI" id="CHEBI:57856"/>
        <dbReference type="ChEBI" id="CHEBI:59789"/>
        <dbReference type="ChEBI" id="CHEBI:156461"/>
        <dbReference type="ChEBI" id="CHEBI:167609"/>
        <dbReference type="EC" id="2.1.1.57"/>
    </reaction>
</comment>
<dbReference type="InterPro" id="IPR002877">
    <property type="entry name" value="RNA_MeTrfase_FtsJ_dom"/>
</dbReference>
<keyword evidence="1" id="KW-0506">mRNA capping</keyword>
<dbReference type="GO" id="GO:0016556">
    <property type="term" value="P:mRNA modification"/>
    <property type="evidence" value="ECO:0007669"/>
    <property type="project" value="UniProtKB-UniRule"/>
</dbReference>
<evidence type="ECO:0000313" key="5">
    <source>
        <dbReference type="Proteomes" id="UP000224006"/>
    </source>
</evidence>
<dbReference type="EMBL" id="NWUJ01000006">
    <property type="protein sequence ID" value="PFH34768.1"/>
    <property type="molecule type" value="Genomic_DNA"/>
</dbReference>
<feature type="compositionally biased region" description="Basic and acidic residues" evidence="2">
    <location>
        <begin position="1055"/>
        <end position="1068"/>
    </location>
</feature>
<keyword evidence="1 4" id="KW-0808">Transferase</keyword>
<feature type="compositionally biased region" description="Basic and acidic residues" evidence="2">
    <location>
        <begin position="685"/>
        <end position="738"/>
    </location>
</feature>
<feature type="compositionally biased region" description="Polar residues" evidence="2">
    <location>
        <begin position="829"/>
        <end position="845"/>
    </location>
</feature>
<gene>
    <name evidence="4" type="ORF">BESB_068010</name>
</gene>
<dbReference type="GO" id="GO:0032259">
    <property type="term" value="P:methylation"/>
    <property type="evidence" value="ECO:0007669"/>
    <property type="project" value="UniProtKB-KW"/>
</dbReference>
<dbReference type="Gene3D" id="3.40.50.12760">
    <property type="match status" value="2"/>
</dbReference>
<feature type="compositionally biased region" description="Basic and acidic residues" evidence="2">
    <location>
        <begin position="1217"/>
        <end position="1239"/>
    </location>
</feature>
<feature type="domain" description="Ribosomal RNA methyltransferase FtsJ" evidence="3">
    <location>
        <begin position="347"/>
        <end position="447"/>
    </location>
</feature>
<dbReference type="Proteomes" id="UP000224006">
    <property type="component" value="Chromosome VI"/>
</dbReference>
<dbReference type="GO" id="GO:0003676">
    <property type="term" value="F:nucleic acid binding"/>
    <property type="evidence" value="ECO:0007669"/>
    <property type="project" value="UniProtKB-UniRule"/>
</dbReference>
<dbReference type="InterPro" id="IPR050851">
    <property type="entry name" value="mRNA_Cap_2O-Ribose_MeTrfase"/>
</dbReference>
<dbReference type="PANTHER" id="PTHR16121">
    <property type="entry name" value="CAP-SPECIFIC MRNA (NUCLEOSIDE-2'-O-)-METHYLTRANSFERASE 1-RELATED"/>
    <property type="match status" value="1"/>
</dbReference>
<keyword evidence="1" id="KW-0507">mRNA processing</keyword>
<comment type="function">
    <text evidence="1">S-adenosyl-L-methionine-dependent methyltransferase that mediates RNA cap1 2'-O-ribose methylation to the 5'-cap structure of RNAs. Methylates the ribose of the first nucleotide of a m(7)GpppG-capped mRNA to produce m(7)GpppNmp (cap1).</text>
</comment>
<feature type="compositionally biased region" description="Basic residues" evidence="2">
    <location>
        <begin position="1333"/>
        <end position="1344"/>
    </location>
</feature>
<dbReference type="GO" id="GO:0005737">
    <property type="term" value="C:cytoplasm"/>
    <property type="evidence" value="ECO:0007669"/>
    <property type="project" value="TreeGrafter"/>
</dbReference>
<dbReference type="EC" id="2.1.1.57" evidence="1"/>
<keyword evidence="1" id="KW-0949">S-adenosyl-L-methionine</keyword>
<feature type="compositionally biased region" description="Basic and acidic residues" evidence="2">
    <location>
        <begin position="925"/>
        <end position="934"/>
    </location>
</feature>
<dbReference type="GO" id="GO:0005634">
    <property type="term" value="C:nucleus"/>
    <property type="evidence" value="ECO:0007669"/>
    <property type="project" value="UniProtKB-SubCell"/>
</dbReference>
<name>A0A2A9M8G1_BESBE</name>
<evidence type="ECO:0000256" key="2">
    <source>
        <dbReference type="SAM" id="MobiDB-lite"/>
    </source>
</evidence>
<organism evidence="4 5">
    <name type="scientific">Besnoitia besnoiti</name>
    <name type="common">Apicomplexan protozoan</name>
    <dbReference type="NCBI Taxonomy" id="94643"/>
    <lineage>
        <taxon>Eukaryota</taxon>
        <taxon>Sar</taxon>
        <taxon>Alveolata</taxon>
        <taxon>Apicomplexa</taxon>
        <taxon>Conoidasida</taxon>
        <taxon>Coccidia</taxon>
        <taxon>Eucoccidiorida</taxon>
        <taxon>Eimeriorina</taxon>
        <taxon>Sarcocystidae</taxon>
        <taxon>Besnoitia</taxon>
    </lineage>
</organism>
<keyword evidence="5" id="KW-1185">Reference proteome</keyword>
<proteinExistence type="predicted"/>
<reference evidence="4 5" key="1">
    <citation type="submission" date="2017-09" db="EMBL/GenBank/DDBJ databases">
        <title>Genome sequencing of Besnoitia besnoiti strain Bb-Ger1.</title>
        <authorList>
            <person name="Schares G."/>
            <person name="Venepally P."/>
            <person name="Lorenzi H.A."/>
        </authorList>
    </citation>
    <scope>NUCLEOTIDE SEQUENCE [LARGE SCALE GENOMIC DNA]</scope>
    <source>
        <strain evidence="4 5">Bb-Ger1</strain>
    </source>
</reference>
<comment type="caution">
    <text evidence="4">The sequence shown here is derived from an EMBL/GenBank/DDBJ whole genome shotgun (WGS) entry which is preliminary data.</text>
</comment>
<accession>A0A2A9M8G1</accession>
<dbReference type="GeneID" id="40311727"/>
<feature type="compositionally biased region" description="Basic and acidic residues" evidence="2">
    <location>
        <begin position="1263"/>
        <end position="1281"/>
    </location>
</feature>
<keyword evidence="1" id="KW-0539">Nucleus</keyword>
<dbReference type="RefSeq" id="XP_029218777.1">
    <property type="nucleotide sequence ID" value="XM_029365194.1"/>
</dbReference>
<feature type="region of interest" description="Disordered" evidence="2">
    <location>
        <begin position="1176"/>
        <end position="1344"/>
    </location>
</feature>
<dbReference type="OrthoDB" id="330778at2759"/>
<evidence type="ECO:0000256" key="1">
    <source>
        <dbReference type="RuleBase" id="RU368012"/>
    </source>
</evidence>
<dbReference type="Pfam" id="PF01728">
    <property type="entry name" value="FtsJ"/>
    <property type="match status" value="1"/>
</dbReference>